<sequence length="80" mass="9037">MFSRSEIHKGMKVRGNDGHVLGRIVELRNDELIVEKGLIRRHDFAVSLSDVREVVDGEVVLNHGRDSLFSAPREVPHTAH</sequence>
<protein>
    <recommendedName>
        <fullName evidence="3">DUF2171 domain-containing protein</fullName>
    </recommendedName>
</protein>
<accession>A0A0H4XAA9</accession>
<dbReference type="AlphaFoldDB" id="A0A0H4XAA9"/>
<reference evidence="1 2" key="1">
    <citation type="journal article" date="2016" name="PLoS ONE">
        <title>Complete Genome Sequence and Comparative Genomics of a Novel Myxobacterium Myxococcus hansupus.</title>
        <authorList>
            <person name="Sharma G."/>
            <person name="Narwani T."/>
            <person name="Subramanian S."/>
        </authorList>
    </citation>
    <scope>NUCLEOTIDE SEQUENCE [LARGE SCALE GENOMIC DNA]</scope>
    <source>
        <strain evidence="2">mixupus</strain>
    </source>
</reference>
<keyword evidence="2" id="KW-1185">Reference proteome</keyword>
<dbReference type="Proteomes" id="UP000009026">
    <property type="component" value="Chromosome"/>
</dbReference>
<organism evidence="1 2">
    <name type="scientific">Pseudomyxococcus hansupus</name>
    <dbReference type="NCBI Taxonomy" id="1297742"/>
    <lineage>
        <taxon>Bacteria</taxon>
        <taxon>Pseudomonadati</taxon>
        <taxon>Myxococcota</taxon>
        <taxon>Myxococcia</taxon>
        <taxon>Myxococcales</taxon>
        <taxon>Cystobacterineae</taxon>
        <taxon>Myxococcaceae</taxon>
        <taxon>Pseudomyxococcus</taxon>
    </lineage>
</organism>
<gene>
    <name evidence="1" type="ORF">A176_007482</name>
</gene>
<dbReference type="EMBL" id="CP012109">
    <property type="protein sequence ID" value="AKQ70570.1"/>
    <property type="molecule type" value="Genomic_DNA"/>
</dbReference>
<dbReference type="KEGG" id="mym:A176_007482"/>
<dbReference type="OrthoDB" id="5517107at2"/>
<name>A0A0H4XAA9_9BACT</name>
<evidence type="ECO:0008006" key="3">
    <source>
        <dbReference type="Google" id="ProtNLM"/>
    </source>
</evidence>
<proteinExistence type="predicted"/>
<evidence type="ECO:0000313" key="1">
    <source>
        <dbReference type="EMBL" id="AKQ70570.1"/>
    </source>
</evidence>
<evidence type="ECO:0000313" key="2">
    <source>
        <dbReference type="Proteomes" id="UP000009026"/>
    </source>
</evidence>
<dbReference type="PATRIC" id="fig|1297742.4.peg.7612"/>
<dbReference type="eggNOG" id="COG3861">
    <property type="taxonomic scope" value="Bacteria"/>
</dbReference>
<dbReference type="RefSeq" id="WP_002633818.1">
    <property type="nucleotide sequence ID" value="NZ_CP012109.1"/>
</dbReference>